<evidence type="ECO:0000313" key="21">
    <source>
        <dbReference type="EMBL" id="KAJ9153662.1"/>
    </source>
</evidence>
<comment type="subcellular location">
    <subcellularLocation>
        <location evidence="1">Cell membrane</location>
        <topology evidence="1">Single-pass type I membrane protein</topology>
    </subcellularLocation>
</comment>
<feature type="transmembrane region" description="Helical" evidence="16">
    <location>
        <begin position="438"/>
        <end position="463"/>
    </location>
</feature>
<dbReference type="SUPFAM" id="SSF56112">
    <property type="entry name" value="Protein kinase-like (PK-like)"/>
    <property type="match status" value="1"/>
</dbReference>
<dbReference type="Pfam" id="PF00954">
    <property type="entry name" value="S_locus_glycop"/>
    <property type="match status" value="1"/>
</dbReference>
<dbReference type="InterPro" id="IPR003609">
    <property type="entry name" value="Pan_app"/>
</dbReference>
<keyword evidence="22" id="KW-1185">Reference proteome</keyword>
<keyword evidence="7 14" id="KW-0547">Nucleotide-binding</keyword>
<evidence type="ECO:0000256" key="9">
    <source>
        <dbReference type="ARBA" id="ARBA00022840"/>
    </source>
</evidence>
<feature type="domain" description="Apple" evidence="20">
    <location>
        <begin position="340"/>
        <end position="421"/>
    </location>
</feature>
<evidence type="ECO:0000256" key="14">
    <source>
        <dbReference type="PIRNR" id="PIRNR000641"/>
    </source>
</evidence>
<evidence type="ECO:0000256" key="13">
    <source>
        <dbReference type="ARBA" id="ARBA00023180"/>
    </source>
</evidence>
<dbReference type="InterPro" id="IPR000858">
    <property type="entry name" value="S_locus_glycoprot_dom"/>
</dbReference>
<feature type="domain" description="Protein kinase" evidence="18">
    <location>
        <begin position="503"/>
        <end position="788"/>
    </location>
</feature>
<dbReference type="Gene3D" id="3.50.4.10">
    <property type="entry name" value="Hepatocyte Growth Factor"/>
    <property type="match status" value="1"/>
</dbReference>
<dbReference type="SUPFAM" id="SSF51110">
    <property type="entry name" value="alpha-D-mannose-specific plant lectins"/>
    <property type="match status" value="1"/>
</dbReference>
<proteinExistence type="inferred from homology"/>
<dbReference type="PROSITE" id="PS00108">
    <property type="entry name" value="PROTEIN_KINASE_ST"/>
    <property type="match status" value="1"/>
</dbReference>
<dbReference type="InterPro" id="IPR024171">
    <property type="entry name" value="SRK-like_kinase"/>
</dbReference>
<dbReference type="PROSITE" id="PS50948">
    <property type="entry name" value="PAN"/>
    <property type="match status" value="1"/>
</dbReference>
<feature type="compositionally biased region" description="Polar residues" evidence="15">
    <location>
        <begin position="798"/>
        <end position="813"/>
    </location>
</feature>
<dbReference type="SMART" id="SM00473">
    <property type="entry name" value="PAN_AP"/>
    <property type="match status" value="1"/>
</dbReference>
<evidence type="ECO:0000256" key="10">
    <source>
        <dbReference type="ARBA" id="ARBA00022989"/>
    </source>
</evidence>
<evidence type="ECO:0000256" key="4">
    <source>
        <dbReference type="ARBA" id="ARBA00022679"/>
    </source>
</evidence>
<name>A0ABQ9KYP8_HEVBR</name>
<feature type="domain" description="Bulb-type lectin" evidence="19">
    <location>
        <begin position="25"/>
        <end position="146"/>
    </location>
</feature>
<dbReference type="Pfam" id="PF08276">
    <property type="entry name" value="PAN_2"/>
    <property type="match status" value="1"/>
</dbReference>
<dbReference type="CDD" id="cd01098">
    <property type="entry name" value="PAN_AP_plant"/>
    <property type="match status" value="1"/>
</dbReference>
<dbReference type="Pfam" id="PF01453">
    <property type="entry name" value="B_lectin"/>
    <property type="match status" value="1"/>
</dbReference>
<dbReference type="Gene3D" id="2.90.10.10">
    <property type="entry name" value="Bulb-type lectin domain"/>
    <property type="match status" value="1"/>
</dbReference>
<evidence type="ECO:0000256" key="5">
    <source>
        <dbReference type="ARBA" id="ARBA00022692"/>
    </source>
</evidence>
<evidence type="ECO:0000259" key="18">
    <source>
        <dbReference type="PROSITE" id="PS50011"/>
    </source>
</evidence>
<evidence type="ECO:0000256" key="11">
    <source>
        <dbReference type="ARBA" id="ARBA00023136"/>
    </source>
</evidence>
<evidence type="ECO:0000259" key="20">
    <source>
        <dbReference type="PROSITE" id="PS50948"/>
    </source>
</evidence>
<evidence type="ECO:0000256" key="1">
    <source>
        <dbReference type="ARBA" id="ARBA00004251"/>
    </source>
</evidence>
<dbReference type="InterPro" id="IPR011009">
    <property type="entry name" value="Kinase-like_dom_sf"/>
</dbReference>
<protein>
    <recommendedName>
        <fullName evidence="14">Receptor-like serine/threonine-protein kinase</fullName>
        <ecNumber evidence="14">2.7.11.1</ecNumber>
    </recommendedName>
</protein>
<sequence length="820" mass="92728">MARLGFGTLLLYSFFFSILRTFTALDTINPIQSLRDGETLVSAGQTFELGFFSLADPNRRYLGSWYKKIFPRTMVWVANRETPLANTLGSLNITAQGNLVLVNVTNYIFWSSNTSTIAKDPVARLLDTGNFVISDATDGNPENFLWQSFDYPDNTVLPEMKFGVNLVTGHETFSSSWRSIEDPAPGQFSVHLDLRGYPQLFLKKENRIQYRAGSWNAVGLTGTPVLKPNPIFTFEFVSNDNEMYFKYDVPNNSILARYTLHPSGLLQRFQWNERANDWVVIAAAQTDQCNNYAFCGAYASCELNNSPVCLCLDGFMPKSPRDWNMLLWSDGCVPRTPLDCVNGDGFLKHTGIKLPDTSSSWYDEKIDLKQCHNLCLRNCSCSAYANLDMRDGGSGCLLWFGDLIDMRRLGAGGQDLYVRMAASELEKTEKKRSSIKKILGIIFGSVAEVISMLMVFCICWRNLRKHGMLKKIRRKNDHCEGREEEMELPMFDLTTIVDATNNFSSSNKLGEGGFGPVYKGTSSEGQEIAVKRLSKSSGQGLREFKNEVILIAKLQHRNLVKLLGCYIHEDEKMLIYEYMPNKSLDFFIFDQTRRKLLDWCKRIQIIDGIARGLIYLHQDSRLRIIHRDLKTSNILLDSDMNPKISDFGLARIFGGDQTEAKTKRVVGTYGYMSPEYAVDGLFSVKSDLFSFGVLVLEIVSGKKNRGFCHPDHDRNLLGHAWILWTNETPLELIDDCLRDSCIASEVIRCINVALLCVQKRPEDRPNMASVVVMLSSENSLPQPKQPGFFTERSPPEADTSSNEHQSYSANEISLSLFEAR</sequence>
<organism evidence="21 22">
    <name type="scientific">Hevea brasiliensis</name>
    <name type="common">Para rubber tree</name>
    <name type="synonym">Siphonia brasiliensis</name>
    <dbReference type="NCBI Taxonomy" id="3981"/>
    <lineage>
        <taxon>Eukaryota</taxon>
        <taxon>Viridiplantae</taxon>
        <taxon>Streptophyta</taxon>
        <taxon>Embryophyta</taxon>
        <taxon>Tracheophyta</taxon>
        <taxon>Spermatophyta</taxon>
        <taxon>Magnoliopsida</taxon>
        <taxon>eudicotyledons</taxon>
        <taxon>Gunneridae</taxon>
        <taxon>Pentapetalae</taxon>
        <taxon>rosids</taxon>
        <taxon>fabids</taxon>
        <taxon>Malpighiales</taxon>
        <taxon>Euphorbiaceae</taxon>
        <taxon>Crotonoideae</taxon>
        <taxon>Micrandreae</taxon>
        <taxon>Hevea</taxon>
    </lineage>
</organism>
<dbReference type="Proteomes" id="UP001174677">
    <property type="component" value="Chromosome 15"/>
</dbReference>
<evidence type="ECO:0000313" key="22">
    <source>
        <dbReference type="Proteomes" id="UP001174677"/>
    </source>
</evidence>
<dbReference type="SMART" id="SM00220">
    <property type="entry name" value="S_TKc"/>
    <property type="match status" value="1"/>
</dbReference>
<keyword evidence="4 14" id="KW-0808">Transferase</keyword>
<evidence type="ECO:0000256" key="7">
    <source>
        <dbReference type="ARBA" id="ARBA00022741"/>
    </source>
</evidence>
<evidence type="ECO:0000256" key="2">
    <source>
        <dbReference type="ARBA" id="ARBA00022475"/>
    </source>
</evidence>
<evidence type="ECO:0000259" key="19">
    <source>
        <dbReference type="PROSITE" id="PS50927"/>
    </source>
</evidence>
<dbReference type="PIRSF" id="PIRSF000641">
    <property type="entry name" value="SRK"/>
    <property type="match status" value="1"/>
</dbReference>
<gene>
    <name evidence="21" type="ORF">P3X46_027080</name>
</gene>
<dbReference type="SMART" id="SM00108">
    <property type="entry name" value="B_lectin"/>
    <property type="match status" value="1"/>
</dbReference>
<dbReference type="Gene3D" id="1.10.510.10">
    <property type="entry name" value="Transferase(Phosphotransferase) domain 1"/>
    <property type="match status" value="1"/>
</dbReference>
<reference evidence="21 22" key="1">
    <citation type="journal article" date="2023" name="Plant Biotechnol. J.">
        <title>Chromosome-level wild Hevea brasiliensis genome provides new tools for genomic-assisted breeding and valuable loci to elevate rubber yield.</title>
        <authorList>
            <person name="Cheng H."/>
            <person name="Song X."/>
            <person name="Hu Y."/>
            <person name="Wu T."/>
            <person name="Yang Q."/>
            <person name="An Z."/>
            <person name="Feng S."/>
            <person name="Deng Z."/>
            <person name="Wu W."/>
            <person name="Zeng X."/>
            <person name="Tu M."/>
            <person name="Wang X."/>
            <person name="Huang H."/>
        </authorList>
    </citation>
    <scope>NUCLEOTIDE SEQUENCE [LARGE SCALE GENOMIC DNA]</scope>
    <source>
        <strain evidence="21">MT/VB/25A 57/8</strain>
    </source>
</reference>
<dbReference type="CDD" id="cd14066">
    <property type="entry name" value="STKc_IRAK"/>
    <property type="match status" value="1"/>
</dbReference>
<keyword evidence="3 14" id="KW-0723">Serine/threonine-protein kinase</keyword>
<dbReference type="CDD" id="cd00028">
    <property type="entry name" value="B_lectin"/>
    <property type="match status" value="1"/>
</dbReference>
<dbReference type="EC" id="2.7.11.1" evidence="14"/>
<dbReference type="InterPro" id="IPR021820">
    <property type="entry name" value="S-locus_recpt_kinase_C"/>
</dbReference>
<keyword evidence="12" id="KW-1015">Disulfide bond</keyword>
<dbReference type="PROSITE" id="PS50011">
    <property type="entry name" value="PROTEIN_KINASE_DOM"/>
    <property type="match status" value="1"/>
</dbReference>
<comment type="caution">
    <text evidence="21">The sequence shown here is derived from an EMBL/GenBank/DDBJ whole genome shotgun (WGS) entry which is preliminary data.</text>
</comment>
<comment type="catalytic activity">
    <reaction evidence="14">
        <text>L-threonyl-[protein] + ATP = O-phospho-L-threonyl-[protein] + ADP + H(+)</text>
        <dbReference type="Rhea" id="RHEA:46608"/>
        <dbReference type="Rhea" id="RHEA-COMP:11060"/>
        <dbReference type="Rhea" id="RHEA-COMP:11605"/>
        <dbReference type="ChEBI" id="CHEBI:15378"/>
        <dbReference type="ChEBI" id="CHEBI:30013"/>
        <dbReference type="ChEBI" id="CHEBI:30616"/>
        <dbReference type="ChEBI" id="CHEBI:61977"/>
        <dbReference type="ChEBI" id="CHEBI:456216"/>
        <dbReference type="EC" id="2.7.11.1"/>
    </reaction>
</comment>
<dbReference type="InterPro" id="IPR000719">
    <property type="entry name" value="Prot_kinase_dom"/>
</dbReference>
<evidence type="ECO:0000256" key="3">
    <source>
        <dbReference type="ARBA" id="ARBA00022527"/>
    </source>
</evidence>
<dbReference type="EMBL" id="JARPOI010000015">
    <property type="protein sequence ID" value="KAJ9153662.1"/>
    <property type="molecule type" value="Genomic_DNA"/>
</dbReference>
<evidence type="ECO:0000256" key="15">
    <source>
        <dbReference type="SAM" id="MobiDB-lite"/>
    </source>
</evidence>
<comment type="similarity">
    <text evidence="14">Belongs to the protein kinase superfamily. Ser/Thr protein kinase family.</text>
</comment>
<dbReference type="InterPro" id="IPR008271">
    <property type="entry name" value="Ser/Thr_kinase_AS"/>
</dbReference>
<keyword evidence="8 14" id="KW-0418">Kinase</keyword>
<keyword evidence="11 16" id="KW-0472">Membrane</keyword>
<dbReference type="InterPro" id="IPR001480">
    <property type="entry name" value="Bulb-type_lectin_dom"/>
</dbReference>
<evidence type="ECO:0000256" key="16">
    <source>
        <dbReference type="SAM" id="Phobius"/>
    </source>
</evidence>
<feature type="signal peptide" evidence="17">
    <location>
        <begin position="1"/>
        <end position="24"/>
    </location>
</feature>
<dbReference type="Gene3D" id="3.30.200.20">
    <property type="entry name" value="Phosphorylase Kinase, domain 1"/>
    <property type="match status" value="1"/>
</dbReference>
<evidence type="ECO:0000256" key="17">
    <source>
        <dbReference type="SAM" id="SignalP"/>
    </source>
</evidence>
<accession>A0ABQ9KYP8</accession>
<dbReference type="PROSITE" id="PS50927">
    <property type="entry name" value="BULB_LECTIN"/>
    <property type="match status" value="1"/>
</dbReference>
<feature type="chain" id="PRO_5046423538" description="Receptor-like serine/threonine-protein kinase" evidence="17">
    <location>
        <begin position="25"/>
        <end position="820"/>
    </location>
</feature>
<comment type="catalytic activity">
    <reaction evidence="14">
        <text>L-seryl-[protein] + ATP = O-phospho-L-seryl-[protein] + ADP + H(+)</text>
        <dbReference type="Rhea" id="RHEA:17989"/>
        <dbReference type="Rhea" id="RHEA-COMP:9863"/>
        <dbReference type="Rhea" id="RHEA-COMP:11604"/>
        <dbReference type="ChEBI" id="CHEBI:15378"/>
        <dbReference type="ChEBI" id="CHEBI:29999"/>
        <dbReference type="ChEBI" id="CHEBI:30616"/>
        <dbReference type="ChEBI" id="CHEBI:83421"/>
        <dbReference type="ChEBI" id="CHEBI:456216"/>
        <dbReference type="EC" id="2.7.11.1"/>
    </reaction>
</comment>
<keyword evidence="13" id="KW-0325">Glycoprotein</keyword>
<dbReference type="Pfam" id="PF07714">
    <property type="entry name" value="PK_Tyr_Ser-Thr"/>
    <property type="match status" value="1"/>
</dbReference>
<evidence type="ECO:0000256" key="8">
    <source>
        <dbReference type="ARBA" id="ARBA00022777"/>
    </source>
</evidence>
<keyword evidence="5 16" id="KW-0812">Transmembrane</keyword>
<keyword evidence="9 14" id="KW-0067">ATP-binding</keyword>
<dbReference type="Pfam" id="PF11883">
    <property type="entry name" value="DUF3403"/>
    <property type="match status" value="1"/>
</dbReference>
<keyword evidence="10 16" id="KW-1133">Transmembrane helix</keyword>
<dbReference type="InterPro" id="IPR001245">
    <property type="entry name" value="Ser-Thr/Tyr_kinase_cat_dom"/>
</dbReference>
<feature type="region of interest" description="Disordered" evidence="15">
    <location>
        <begin position="778"/>
        <end position="820"/>
    </location>
</feature>
<dbReference type="PANTHER" id="PTHR27002:SF825">
    <property type="entry name" value="RECEPTOR-LIKE SERINE_THREONINE-PROTEIN KINASE"/>
    <property type="match status" value="1"/>
</dbReference>
<keyword evidence="2" id="KW-1003">Cell membrane</keyword>
<evidence type="ECO:0000256" key="12">
    <source>
        <dbReference type="ARBA" id="ARBA00023157"/>
    </source>
</evidence>
<dbReference type="PANTHER" id="PTHR27002">
    <property type="entry name" value="RECEPTOR-LIKE SERINE/THREONINE-PROTEIN KINASE SD1-8"/>
    <property type="match status" value="1"/>
</dbReference>
<dbReference type="InterPro" id="IPR036426">
    <property type="entry name" value="Bulb-type_lectin_dom_sf"/>
</dbReference>
<keyword evidence="6 17" id="KW-0732">Signal</keyword>
<evidence type="ECO:0000256" key="6">
    <source>
        <dbReference type="ARBA" id="ARBA00022729"/>
    </source>
</evidence>